<dbReference type="InterPro" id="IPR016032">
    <property type="entry name" value="Sig_transdc_resp-reg_C-effctor"/>
</dbReference>
<organism evidence="4 5">
    <name type="scientific">Melghirimyces thermohalophilus</name>
    <dbReference type="NCBI Taxonomy" id="1236220"/>
    <lineage>
        <taxon>Bacteria</taxon>
        <taxon>Bacillati</taxon>
        <taxon>Bacillota</taxon>
        <taxon>Bacilli</taxon>
        <taxon>Bacillales</taxon>
        <taxon>Thermoactinomycetaceae</taxon>
        <taxon>Melghirimyces</taxon>
    </lineage>
</organism>
<evidence type="ECO:0000313" key="4">
    <source>
        <dbReference type="EMBL" id="SDC37905.1"/>
    </source>
</evidence>
<protein>
    <submittedName>
        <fullName evidence="4">Regulatory protein, luxR family</fullName>
    </submittedName>
</protein>
<dbReference type="InterPro" id="IPR000792">
    <property type="entry name" value="Tscrpt_reg_LuxR_C"/>
</dbReference>
<dbReference type="Gene3D" id="1.10.10.10">
    <property type="entry name" value="Winged helix-like DNA-binding domain superfamily/Winged helix DNA-binding domain"/>
    <property type="match status" value="1"/>
</dbReference>
<evidence type="ECO:0000256" key="2">
    <source>
        <dbReference type="ARBA" id="ARBA00023163"/>
    </source>
</evidence>
<proteinExistence type="predicted"/>
<dbReference type="SUPFAM" id="SSF46894">
    <property type="entry name" value="C-terminal effector domain of the bipartite response regulators"/>
    <property type="match status" value="1"/>
</dbReference>
<reference evidence="4 5" key="1">
    <citation type="submission" date="2016-10" db="EMBL/GenBank/DDBJ databases">
        <authorList>
            <person name="de Groot N.N."/>
        </authorList>
    </citation>
    <scope>NUCLEOTIDE SEQUENCE [LARGE SCALE GENOMIC DNA]</scope>
    <source>
        <strain evidence="4 5">DSM 45514</strain>
    </source>
</reference>
<sequence length="53" mass="6043">MENLAHHCRAAEPFNLVIAEKTVKTHVSHILGKLGLKDRAQAAIYTIKQRWFS</sequence>
<accession>A0A1G6L5A2</accession>
<feature type="domain" description="HTH luxR-type" evidence="3">
    <location>
        <begin position="1"/>
        <end position="50"/>
    </location>
</feature>
<keyword evidence="2" id="KW-0804">Transcription</keyword>
<keyword evidence="5" id="KW-1185">Reference proteome</keyword>
<name>A0A1G6L5A2_9BACL</name>
<dbReference type="GO" id="GO:0003677">
    <property type="term" value="F:DNA binding"/>
    <property type="evidence" value="ECO:0007669"/>
    <property type="project" value="InterPro"/>
</dbReference>
<gene>
    <name evidence="4" type="ORF">SAMN04488112_10734</name>
</gene>
<dbReference type="InterPro" id="IPR036388">
    <property type="entry name" value="WH-like_DNA-bd_sf"/>
</dbReference>
<keyword evidence="1" id="KW-0805">Transcription regulation</keyword>
<dbReference type="Pfam" id="PF00196">
    <property type="entry name" value="GerE"/>
    <property type="match status" value="1"/>
</dbReference>
<evidence type="ECO:0000313" key="5">
    <source>
        <dbReference type="Proteomes" id="UP000199387"/>
    </source>
</evidence>
<evidence type="ECO:0000259" key="3">
    <source>
        <dbReference type="PROSITE" id="PS50043"/>
    </source>
</evidence>
<dbReference type="Proteomes" id="UP000199387">
    <property type="component" value="Unassembled WGS sequence"/>
</dbReference>
<dbReference type="AlphaFoldDB" id="A0A1G6L5A2"/>
<dbReference type="PROSITE" id="PS50043">
    <property type="entry name" value="HTH_LUXR_2"/>
    <property type="match status" value="1"/>
</dbReference>
<evidence type="ECO:0000256" key="1">
    <source>
        <dbReference type="ARBA" id="ARBA00023015"/>
    </source>
</evidence>
<dbReference type="EMBL" id="FMZA01000007">
    <property type="protein sequence ID" value="SDC37905.1"/>
    <property type="molecule type" value="Genomic_DNA"/>
</dbReference>
<dbReference type="STRING" id="1236220.SAMN04488112_10734"/>
<dbReference type="GO" id="GO:0006355">
    <property type="term" value="P:regulation of DNA-templated transcription"/>
    <property type="evidence" value="ECO:0007669"/>
    <property type="project" value="InterPro"/>
</dbReference>
<dbReference type="OrthoDB" id="9780153at2"/>